<evidence type="ECO:0000313" key="1">
    <source>
        <dbReference type="EMBL" id="BCZ49172.1"/>
    </source>
</evidence>
<accession>A0ABM7TB51</accession>
<dbReference type="InterPro" id="IPR006385">
    <property type="entry name" value="HAD_hydro_SerB1"/>
</dbReference>
<dbReference type="GO" id="GO:0016787">
    <property type="term" value="F:hydrolase activity"/>
    <property type="evidence" value="ECO:0007669"/>
    <property type="project" value="UniProtKB-KW"/>
</dbReference>
<dbReference type="SUPFAM" id="SSF56784">
    <property type="entry name" value="HAD-like"/>
    <property type="match status" value="1"/>
</dbReference>
<organism evidence="1 2">
    <name type="scientific">Clostridium gelidum</name>
    <dbReference type="NCBI Taxonomy" id="704125"/>
    <lineage>
        <taxon>Bacteria</taxon>
        <taxon>Bacillati</taxon>
        <taxon>Bacillota</taxon>
        <taxon>Clostridia</taxon>
        <taxon>Eubacteriales</taxon>
        <taxon>Clostridiaceae</taxon>
        <taxon>Clostridium</taxon>
    </lineage>
</organism>
<evidence type="ECO:0000313" key="2">
    <source>
        <dbReference type="Proteomes" id="UP000824633"/>
    </source>
</evidence>
<gene>
    <name evidence="1" type="ORF">psyc5s11_52390</name>
</gene>
<keyword evidence="2" id="KW-1185">Reference proteome</keyword>
<dbReference type="Gene3D" id="1.20.1440.100">
    <property type="entry name" value="SG protein - dephosphorylation function"/>
    <property type="match status" value="1"/>
</dbReference>
<dbReference type="RefSeq" id="WP_224035374.1">
    <property type="nucleotide sequence ID" value="NZ_AP024849.1"/>
</dbReference>
<dbReference type="InterPro" id="IPR036412">
    <property type="entry name" value="HAD-like_sf"/>
</dbReference>
<proteinExistence type="predicted"/>
<dbReference type="NCBIfam" id="TIGR01490">
    <property type="entry name" value="HAD-SF-IB-hyp1"/>
    <property type="match status" value="1"/>
</dbReference>
<dbReference type="NCBIfam" id="TIGR01488">
    <property type="entry name" value="HAD-SF-IB"/>
    <property type="match status" value="1"/>
</dbReference>
<dbReference type="InterPro" id="IPR023214">
    <property type="entry name" value="HAD_sf"/>
</dbReference>
<keyword evidence="1" id="KW-0378">Hydrolase</keyword>
<dbReference type="Proteomes" id="UP000824633">
    <property type="component" value="Chromosome"/>
</dbReference>
<dbReference type="Gene3D" id="3.40.50.1000">
    <property type="entry name" value="HAD superfamily/HAD-like"/>
    <property type="match status" value="1"/>
</dbReference>
<name>A0ABM7TB51_9CLOT</name>
<reference evidence="2" key="1">
    <citation type="submission" date="2021-07" db="EMBL/GenBank/DDBJ databases">
        <title>Complete genome sequencing of a Clostridium isolate.</title>
        <authorList>
            <person name="Ueki A."/>
            <person name="Tonouchi A."/>
        </authorList>
    </citation>
    <scope>NUCLEOTIDE SEQUENCE [LARGE SCALE GENOMIC DNA]</scope>
    <source>
        <strain evidence="2">C5S11</strain>
    </source>
</reference>
<dbReference type="Pfam" id="PF12710">
    <property type="entry name" value="HAD"/>
    <property type="match status" value="1"/>
</dbReference>
<sequence length="208" mass="24390">MKSCFAIFDVDYTIINGDSMFLMLFFAISKKPVLIFYTPIILVKIVLYFLKIIDVKNAKEAIYLPLKYLTQKELEEFYETIVLRKINPEVMKRLIFHKEQGCCILLVSASPEVYLQYFKNNSSIDVIIGTKLKIVDGKYINKIHGENCKGIEKVNRIKHYLNENNLEIDFDNSFGYSDSLSDKPMLSLVKNRYKVNKNDLEIQEFIWQ</sequence>
<protein>
    <submittedName>
        <fullName evidence="1">Hydrolase</fullName>
    </submittedName>
</protein>
<dbReference type="EMBL" id="AP024849">
    <property type="protein sequence ID" value="BCZ49172.1"/>
    <property type="molecule type" value="Genomic_DNA"/>
</dbReference>